<evidence type="ECO:0000313" key="2">
    <source>
        <dbReference type="EMBL" id="QJT09720.1"/>
    </source>
</evidence>
<evidence type="ECO:0000313" key="5">
    <source>
        <dbReference type="Proteomes" id="UP000503251"/>
    </source>
</evidence>
<dbReference type="EMBL" id="QMIF01000015">
    <property type="protein sequence ID" value="TVM31533.1"/>
    <property type="molecule type" value="Genomic_DNA"/>
</dbReference>
<dbReference type="AlphaFoldDB" id="A0A6P1ZG40"/>
<sequence length="114" mass="12241">MTHGKEEQTMVINFQGDMTVDKAGSVRDELLAALQQGEPVRVSCAGVQDADMSFFLVLLAADESFRREGVELSFAPDLAKELVPLAKAMGCHRLFEGGGAVEKAEINLSENGAQ</sequence>
<organism evidence="3 4">
    <name type="scientific">Oceanidesulfovibrio marinus</name>
    <dbReference type="NCBI Taxonomy" id="370038"/>
    <lineage>
        <taxon>Bacteria</taxon>
        <taxon>Pseudomonadati</taxon>
        <taxon>Thermodesulfobacteriota</taxon>
        <taxon>Desulfovibrionia</taxon>
        <taxon>Desulfovibrionales</taxon>
        <taxon>Desulfovibrionaceae</taxon>
        <taxon>Oceanidesulfovibrio</taxon>
    </lineage>
</organism>
<dbReference type="PROSITE" id="PS50801">
    <property type="entry name" value="STAS"/>
    <property type="match status" value="1"/>
</dbReference>
<accession>A0A6P1ZG40</accession>
<reference evidence="2 5" key="2">
    <citation type="submission" date="2019-04" db="EMBL/GenBank/DDBJ databases">
        <title>Isolation and culture of sulfate reducing bacteria from the cold seep of the South China Sea.</title>
        <authorList>
            <person name="Sun C."/>
            <person name="Liu R."/>
        </authorList>
    </citation>
    <scope>NUCLEOTIDE SEQUENCE [LARGE SCALE GENOMIC DNA]</scope>
    <source>
        <strain evidence="2 5">CS1</strain>
    </source>
</reference>
<protein>
    <submittedName>
        <fullName evidence="2">STAS domain-containing protein</fullName>
    </submittedName>
</protein>
<dbReference type="Proteomes" id="UP000434052">
    <property type="component" value="Unassembled WGS sequence"/>
</dbReference>
<dbReference type="Proteomes" id="UP000503251">
    <property type="component" value="Chromosome"/>
</dbReference>
<dbReference type="InterPro" id="IPR002645">
    <property type="entry name" value="STAS_dom"/>
</dbReference>
<dbReference type="InterPro" id="IPR036513">
    <property type="entry name" value="STAS_dom_sf"/>
</dbReference>
<evidence type="ECO:0000259" key="1">
    <source>
        <dbReference type="PROSITE" id="PS50801"/>
    </source>
</evidence>
<dbReference type="SUPFAM" id="SSF52091">
    <property type="entry name" value="SpoIIaa-like"/>
    <property type="match status" value="1"/>
</dbReference>
<evidence type="ECO:0000313" key="3">
    <source>
        <dbReference type="EMBL" id="TVM31533.1"/>
    </source>
</evidence>
<feature type="domain" description="STAS" evidence="1">
    <location>
        <begin position="1"/>
        <end position="75"/>
    </location>
</feature>
<dbReference type="Gene3D" id="3.30.750.24">
    <property type="entry name" value="STAS domain"/>
    <property type="match status" value="1"/>
</dbReference>
<keyword evidence="5" id="KW-1185">Reference proteome</keyword>
<evidence type="ECO:0000313" key="4">
    <source>
        <dbReference type="Proteomes" id="UP000434052"/>
    </source>
</evidence>
<proteinExistence type="predicted"/>
<reference evidence="3 4" key="1">
    <citation type="submission" date="2018-06" db="EMBL/GenBank/DDBJ databases">
        <title>Complete genome of Desulfovibrio marinus P48SEP.</title>
        <authorList>
            <person name="Crispim J.S."/>
            <person name="Vidigal P.M.P."/>
            <person name="Silva L.C.F."/>
            <person name="Araujo L.C."/>
            <person name="Laguardia C.N."/>
            <person name="Dias R.S."/>
            <person name="Sousa M.P."/>
            <person name="Paula S.O."/>
            <person name="Silva C."/>
        </authorList>
    </citation>
    <scope>NUCLEOTIDE SEQUENCE [LARGE SCALE GENOMIC DNA]</scope>
    <source>
        <strain evidence="3 4">P48SEP</strain>
    </source>
</reference>
<dbReference type="RefSeq" id="WP_144306765.1">
    <property type="nucleotide sequence ID" value="NZ_CP039543.1"/>
</dbReference>
<gene>
    <name evidence="3" type="ORF">DQK91_17855</name>
    <name evidence="2" type="ORF">E8L03_12580</name>
</gene>
<dbReference type="EMBL" id="CP039543">
    <property type="protein sequence ID" value="QJT09720.1"/>
    <property type="molecule type" value="Genomic_DNA"/>
</dbReference>
<name>A0A6P1ZG40_9BACT</name>
<dbReference type="Pfam" id="PF13466">
    <property type="entry name" value="STAS_2"/>
    <property type="match status" value="1"/>
</dbReference>
<dbReference type="InterPro" id="IPR058548">
    <property type="entry name" value="MlaB-like_STAS"/>
</dbReference>